<dbReference type="Pfam" id="PF06585">
    <property type="entry name" value="JHBP"/>
    <property type="match status" value="1"/>
</dbReference>
<name>A0A8S4E9Y2_PLUXY</name>
<dbReference type="InterPro" id="IPR038606">
    <property type="entry name" value="To_sf"/>
</dbReference>
<comment type="caution">
    <text evidence="1">The sequence shown here is derived from an EMBL/GenBank/DDBJ whole genome shotgun (WGS) entry which is preliminary data.</text>
</comment>
<dbReference type="GO" id="GO:0005615">
    <property type="term" value="C:extracellular space"/>
    <property type="evidence" value="ECO:0007669"/>
    <property type="project" value="TreeGrafter"/>
</dbReference>
<dbReference type="AlphaFoldDB" id="A0A8S4E9Y2"/>
<dbReference type="InterPro" id="IPR010562">
    <property type="entry name" value="Haemolymph_juvenile_hormone-bd"/>
</dbReference>
<dbReference type="PANTHER" id="PTHR11008">
    <property type="entry name" value="PROTEIN TAKEOUT-LIKE PROTEIN"/>
    <property type="match status" value="1"/>
</dbReference>
<proteinExistence type="predicted"/>
<organism evidence="1 2">
    <name type="scientific">Plutella xylostella</name>
    <name type="common">Diamondback moth</name>
    <name type="synonym">Plutella maculipennis</name>
    <dbReference type="NCBI Taxonomy" id="51655"/>
    <lineage>
        <taxon>Eukaryota</taxon>
        <taxon>Metazoa</taxon>
        <taxon>Ecdysozoa</taxon>
        <taxon>Arthropoda</taxon>
        <taxon>Hexapoda</taxon>
        <taxon>Insecta</taxon>
        <taxon>Pterygota</taxon>
        <taxon>Neoptera</taxon>
        <taxon>Endopterygota</taxon>
        <taxon>Lepidoptera</taxon>
        <taxon>Glossata</taxon>
        <taxon>Ditrysia</taxon>
        <taxon>Yponomeutoidea</taxon>
        <taxon>Plutellidae</taxon>
        <taxon>Plutella</taxon>
    </lineage>
</organism>
<dbReference type="SMART" id="SM00700">
    <property type="entry name" value="JHBP"/>
    <property type="match status" value="1"/>
</dbReference>
<dbReference type="OrthoDB" id="7057518at2759"/>
<gene>
    <name evidence="1" type="ORF">PLXY2_LOCUS4923</name>
</gene>
<sequence length="262" mass="29417">MWSRVLVFLVVCGSARETWQLLPLPDYIHPCEELTDECFTKATMDAIPGIVQGIPEANIPPLDPLVLERNISMNLPGGVKMTFHNGKLLGLRTCVPNKVSSKREKRTFIFDITCNLTIKGRYSVNGRLLLFNLDTDGNAKIKIWNQHIRLDVVEKVVTNAKGEGHYKVNSYKFKADYGTDLKLNLTNLFRNNPVISANILDVLNANAKHVAQEMGGPILDYAIGYAMNVTQKFFDAYTYDQLSKVPLTEDFFVKEDKTDGGS</sequence>
<evidence type="ECO:0000313" key="2">
    <source>
        <dbReference type="Proteomes" id="UP000653454"/>
    </source>
</evidence>
<dbReference type="Gene3D" id="3.15.10.30">
    <property type="entry name" value="Haemolymph juvenile hormone binding protein"/>
    <property type="match status" value="1"/>
</dbReference>
<keyword evidence="2" id="KW-1185">Reference proteome</keyword>
<dbReference type="PANTHER" id="PTHR11008:SF41">
    <property type="entry name" value="RE70318P"/>
    <property type="match status" value="1"/>
</dbReference>
<dbReference type="EMBL" id="CAJHNJ030000014">
    <property type="protein sequence ID" value="CAG9112537.1"/>
    <property type="molecule type" value="Genomic_DNA"/>
</dbReference>
<accession>A0A8S4E9Y2</accession>
<protein>
    <submittedName>
        <fullName evidence="1">(diamondback moth) hypothetical protein</fullName>
    </submittedName>
</protein>
<dbReference type="Proteomes" id="UP000653454">
    <property type="component" value="Unassembled WGS sequence"/>
</dbReference>
<reference evidence="1" key="1">
    <citation type="submission" date="2020-11" db="EMBL/GenBank/DDBJ databases">
        <authorList>
            <person name="Whiteford S."/>
        </authorList>
    </citation>
    <scope>NUCLEOTIDE SEQUENCE</scope>
</reference>
<evidence type="ECO:0000313" key="1">
    <source>
        <dbReference type="EMBL" id="CAG9112537.1"/>
    </source>
</evidence>